<reference evidence="3" key="1">
    <citation type="submission" date="2018-06" db="EMBL/GenBank/DDBJ databases">
        <authorList>
            <person name="Zhirakovskaya E."/>
        </authorList>
    </citation>
    <scope>NUCLEOTIDE SEQUENCE</scope>
</reference>
<evidence type="ECO:0000313" key="3">
    <source>
        <dbReference type="EMBL" id="VAW29681.1"/>
    </source>
</evidence>
<sequence>MLVMTENTPNTSQYSNLVSEIGKILSEAKKNIATTVNTTMVITNWHIGRYIVEYEQGGKERAEYGTQLLKHLSEDLTKAYERGFSYRNLRLMKQFYLQFPIWQTLSAKSKNGIETSPILSLVKGQTLSAKLSSEKKQTISAQFSEKLLASLPKLTWSHFVRLLSVKDEDERNFYIIETAENNWKERELDRQINSSLYERLILSKDKKAVKELSEKGQRIQTEQDVLKDPLVLEFLNIKQNESYSENDLETAIIDNLGEFLLELGKGFAFVARQQRISSGTEHFYIDLVFYA</sequence>
<dbReference type="PANTHER" id="PTHR30547:SF5">
    <property type="entry name" value="NUCLEASE YHCG-RELATED"/>
    <property type="match status" value="1"/>
</dbReference>
<dbReference type="InterPro" id="IPR009362">
    <property type="entry name" value="YhcG_C"/>
</dbReference>
<dbReference type="PANTHER" id="PTHR30547">
    <property type="entry name" value="UNCHARACTERIZED PROTEIN YHCG-RELATED"/>
    <property type="match status" value="1"/>
</dbReference>
<proteinExistence type="predicted"/>
<dbReference type="AlphaFoldDB" id="A0A3B0UF80"/>
<gene>
    <name evidence="3" type="ORF">MNBD_BACTEROID07-214</name>
</gene>
<evidence type="ECO:0000259" key="2">
    <source>
        <dbReference type="Pfam" id="PF17761"/>
    </source>
</evidence>
<evidence type="ECO:0008006" key="4">
    <source>
        <dbReference type="Google" id="ProtNLM"/>
    </source>
</evidence>
<evidence type="ECO:0000259" key="1">
    <source>
        <dbReference type="Pfam" id="PF06250"/>
    </source>
</evidence>
<name>A0A3B0UF80_9ZZZZ</name>
<dbReference type="Pfam" id="PF06250">
    <property type="entry name" value="YhcG_C"/>
    <property type="match status" value="1"/>
</dbReference>
<feature type="domain" description="YhcG PDDEXK nuclease" evidence="1">
    <location>
        <begin position="224"/>
        <end position="290"/>
    </location>
</feature>
<protein>
    <recommendedName>
        <fullName evidence="4">Cytoplasmic protein</fullName>
    </recommendedName>
</protein>
<dbReference type="InterPro" id="IPR041527">
    <property type="entry name" value="YhcG_N"/>
</dbReference>
<accession>A0A3B0UF80</accession>
<dbReference type="InterPro" id="IPR053148">
    <property type="entry name" value="PD-DEXK-like_domain"/>
</dbReference>
<organism evidence="3">
    <name type="scientific">hydrothermal vent metagenome</name>
    <dbReference type="NCBI Taxonomy" id="652676"/>
    <lineage>
        <taxon>unclassified sequences</taxon>
        <taxon>metagenomes</taxon>
        <taxon>ecological metagenomes</taxon>
    </lineage>
</organism>
<feature type="domain" description="YhcG N-terminal" evidence="2">
    <location>
        <begin position="20"/>
        <end position="199"/>
    </location>
</feature>
<dbReference type="EMBL" id="UOET01000403">
    <property type="protein sequence ID" value="VAW29681.1"/>
    <property type="molecule type" value="Genomic_DNA"/>
</dbReference>
<dbReference type="Pfam" id="PF17761">
    <property type="entry name" value="DUF1016_N"/>
    <property type="match status" value="1"/>
</dbReference>